<feature type="compositionally biased region" description="Basic and acidic residues" evidence="1">
    <location>
        <begin position="39"/>
        <end position="49"/>
    </location>
</feature>
<evidence type="ECO:0000313" key="3">
    <source>
        <dbReference type="EMBL" id="GAA4982093.1"/>
    </source>
</evidence>
<feature type="chain" id="PRO_5045636630" evidence="2">
    <location>
        <begin position="23"/>
        <end position="63"/>
    </location>
</feature>
<comment type="caution">
    <text evidence="3">The sequence shown here is derived from an EMBL/GenBank/DDBJ whole genome shotgun (WGS) entry which is preliminary data.</text>
</comment>
<feature type="signal peptide" evidence="2">
    <location>
        <begin position="1"/>
        <end position="22"/>
    </location>
</feature>
<reference evidence="4" key="1">
    <citation type="journal article" date="2019" name="Int. J. Syst. Evol. Microbiol.">
        <title>The Global Catalogue of Microorganisms (GCM) 10K type strain sequencing project: providing services to taxonomists for standard genome sequencing and annotation.</title>
        <authorList>
            <consortium name="The Broad Institute Genomics Platform"/>
            <consortium name="The Broad Institute Genome Sequencing Center for Infectious Disease"/>
            <person name="Wu L."/>
            <person name="Ma J."/>
        </authorList>
    </citation>
    <scope>NUCLEOTIDE SEQUENCE [LARGE SCALE GENOMIC DNA]</scope>
    <source>
        <strain evidence="4">JCM 17986</strain>
    </source>
</reference>
<feature type="region of interest" description="Disordered" evidence="1">
    <location>
        <begin position="29"/>
        <end position="49"/>
    </location>
</feature>
<evidence type="ECO:0000256" key="2">
    <source>
        <dbReference type="SAM" id="SignalP"/>
    </source>
</evidence>
<keyword evidence="4" id="KW-1185">Reference proteome</keyword>
<name>A0ABP9HZ97_9ACTN</name>
<dbReference type="EMBL" id="BAABHS010000024">
    <property type="protein sequence ID" value="GAA4982093.1"/>
    <property type="molecule type" value="Genomic_DNA"/>
</dbReference>
<proteinExistence type="predicted"/>
<gene>
    <name evidence="3" type="ORF">GCM10023205_59340</name>
</gene>
<dbReference type="Proteomes" id="UP001500466">
    <property type="component" value="Unassembled WGS sequence"/>
</dbReference>
<accession>A0ABP9HZ97</accession>
<sequence length="63" mass="6789">MPAWLACLAAACAPILVVSGHADGRVGTTPARLVTTDPSGRRPRTEEPRRFRSVVDRFLDAAE</sequence>
<protein>
    <submittedName>
        <fullName evidence="3">Uncharacterized protein</fullName>
    </submittedName>
</protein>
<evidence type="ECO:0000313" key="4">
    <source>
        <dbReference type="Proteomes" id="UP001500466"/>
    </source>
</evidence>
<evidence type="ECO:0000256" key="1">
    <source>
        <dbReference type="SAM" id="MobiDB-lite"/>
    </source>
</evidence>
<keyword evidence="2" id="KW-0732">Signal</keyword>
<dbReference type="RefSeq" id="WP_345678803.1">
    <property type="nucleotide sequence ID" value="NZ_BAABHS010000024.1"/>
</dbReference>
<organism evidence="3 4">
    <name type="scientific">Yinghuangia aomiensis</name>
    <dbReference type="NCBI Taxonomy" id="676205"/>
    <lineage>
        <taxon>Bacteria</taxon>
        <taxon>Bacillati</taxon>
        <taxon>Actinomycetota</taxon>
        <taxon>Actinomycetes</taxon>
        <taxon>Kitasatosporales</taxon>
        <taxon>Streptomycetaceae</taxon>
        <taxon>Yinghuangia</taxon>
    </lineage>
</organism>